<dbReference type="GO" id="GO:0006437">
    <property type="term" value="P:tyrosyl-tRNA aminoacylation"/>
    <property type="evidence" value="ECO:0007669"/>
    <property type="project" value="TreeGrafter"/>
</dbReference>
<evidence type="ECO:0000256" key="4">
    <source>
        <dbReference type="ARBA" id="ARBA00022598"/>
    </source>
</evidence>
<dbReference type="Gene3D" id="3.40.50.620">
    <property type="entry name" value="HUPs"/>
    <property type="match status" value="2"/>
</dbReference>
<gene>
    <name evidence="12" type="ORF">A2690_00805</name>
</gene>
<dbReference type="InterPro" id="IPR002305">
    <property type="entry name" value="aa-tRNA-synth_Ic"/>
</dbReference>
<evidence type="ECO:0000256" key="3">
    <source>
        <dbReference type="ARBA" id="ARBA00013160"/>
    </source>
</evidence>
<comment type="similarity">
    <text evidence="2 11">Belongs to the class-I aminoacyl-tRNA synthetase family.</text>
</comment>
<accession>A0A1F7GAQ5</accession>
<dbReference type="EC" id="6.1.1.1" evidence="3"/>
<keyword evidence="6 11" id="KW-0067">ATP-binding</keyword>
<dbReference type="PANTHER" id="PTHR46264:SF4">
    <property type="entry name" value="TYROSINE--TRNA LIGASE, CYTOPLASMIC"/>
    <property type="match status" value="1"/>
</dbReference>
<dbReference type="GO" id="GO:0005737">
    <property type="term" value="C:cytoplasm"/>
    <property type="evidence" value="ECO:0007669"/>
    <property type="project" value="TreeGrafter"/>
</dbReference>
<comment type="caution">
    <text evidence="12">The sequence shown here is derived from an EMBL/GenBank/DDBJ whole genome shotgun (WGS) entry which is preliminary data.</text>
</comment>
<evidence type="ECO:0000256" key="11">
    <source>
        <dbReference type="RuleBase" id="RU363036"/>
    </source>
</evidence>
<comment type="function">
    <text evidence="1">Catalyzes the attachment of tyrosine to tRNA(Tyr) in a two-step reaction: tyrosine is first activated by ATP to form Tyr-AMP and then transferred to the acceptor end of tRNA(Tyr).</text>
</comment>
<evidence type="ECO:0000256" key="8">
    <source>
        <dbReference type="ARBA" id="ARBA00023146"/>
    </source>
</evidence>
<dbReference type="FunFam" id="3.40.50.620:FF:000085">
    <property type="entry name" value="Tyrosine--tRNA ligase 1 cytoplasmic"/>
    <property type="match status" value="1"/>
</dbReference>
<dbReference type="GO" id="GO:0004831">
    <property type="term" value="F:tyrosine-tRNA ligase activity"/>
    <property type="evidence" value="ECO:0007669"/>
    <property type="project" value="UniProtKB-EC"/>
</dbReference>
<sequence length="364" mass="41633">MTIDEKIVLIKQVGEEVVTEDDLKKLLETEPNIIAYDGFEPSGQMHIAQGLLRAININKVISTGVKFKMLVADWHALANNKMGGNLEKIQTVGRYFIETWKACGMNMDKVEFVWVSDLAKDPNYWMLVLKIAKTNSIRRFVRTAEIMGRAESLDDLTAAQILYPCMQAADIFYLNAQIAQLGMDQRKVNMLAREIAAQLGYKKPISVSHHMLMGLMQPPVTTDDKTSRTIELKMSKSKPDSAIFMTDIKEDIERKITKAWCPEGIVEENPILEYFKYIIFESLDRLNIDKLTIERPEKFGGPVILNSFQDLEQKFGAKEIHPTDLKNTLIPLLDKLIEPVRLHFETDKNARKLLERVRSFAVTR</sequence>
<keyword evidence="7 11" id="KW-0648">Protein biosynthesis</keyword>
<evidence type="ECO:0000256" key="10">
    <source>
        <dbReference type="ARBA" id="ARBA00048248"/>
    </source>
</evidence>
<dbReference type="InterPro" id="IPR023617">
    <property type="entry name" value="Tyr-tRNA-ligase_arc/euk-type"/>
</dbReference>
<dbReference type="GO" id="GO:0005524">
    <property type="term" value="F:ATP binding"/>
    <property type="evidence" value="ECO:0007669"/>
    <property type="project" value="UniProtKB-KW"/>
</dbReference>
<dbReference type="InterPro" id="IPR014729">
    <property type="entry name" value="Rossmann-like_a/b/a_fold"/>
</dbReference>
<dbReference type="AlphaFoldDB" id="A0A1F7GAQ5"/>
<dbReference type="InterPro" id="IPR050489">
    <property type="entry name" value="Tyr-tRNA_synthase"/>
</dbReference>
<keyword evidence="5 11" id="KW-0547">Nucleotide-binding</keyword>
<proteinExistence type="inferred from homology"/>
<dbReference type="PIRSF" id="PIRSF006588">
    <property type="entry name" value="TyrRS_arch_euk"/>
    <property type="match status" value="1"/>
</dbReference>
<evidence type="ECO:0000313" key="13">
    <source>
        <dbReference type="Proteomes" id="UP000178372"/>
    </source>
</evidence>
<protein>
    <recommendedName>
        <fullName evidence="3">tyrosine--tRNA ligase</fullName>
        <ecNumber evidence="3">6.1.1.1</ecNumber>
    </recommendedName>
    <alternativeName>
        <fullName evidence="9">Tyrosyl-tRNA synthetase</fullName>
    </alternativeName>
</protein>
<name>A0A1F7GAQ5_9BACT</name>
<keyword evidence="4 11" id="KW-0436">Ligase</keyword>
<evidence type="ECO:0000256" key="2">
    <source>
        <dbReference type="ARBA" id="ARBA00005594"/>
    </source>
</evidence>
<evidence type="ECO:0000256" key="6">
    <source>
        <dbReference type="ARBA" id="ARBA00022840"/>
    </source>
</evidence>
<keyword evidence="8 11" id="KW-0030">Aminoacyl-tRNA synthetase</keyword>
<reference evidence="12 13" key="1">
    <citation type="journal article" date="2016" name="Nat. Commun.">
        <title>Thousands of microbial genomes shed light on interconnected biogeochemical processes in an aquifer system.</title>
        <authorList>
            <person name="Anantharaman K."/>
            <person name="Brown C.T."/>
            <person name="Hug L.A."/>
            <person name="Sharon I."/>
            <person name="Castelle C.J."/>
            <person name="Probst A.J."/>
            <person name="Thomas B.C."/>
            <person name="Singh A."/>
            <person name="Wilkins M.J."/>
            <person name="Karaoz U."/>
            <person name="Brodie E.L."/>
            <person name="Williams K.H."/>
            <person name="Hubbard S.S."/>
            <person name="Banfield J.F."/>
        </authorList>
    </citation>
    <scope>NUCLEOTIDE SEQUENCE [LARGE SCALE GENOMIC DNA]</scope>
</reference>
<evidence type="ECO:0000256" key="5">
    <source>
        <dbReference type="ARBA" id="ARBA00022741"/>
    </source>
</evidence>
<evidence type="ECO:0000256" key="9">
    <source>
        <dbReference type="ARBA" id="ARBA00033323"/>
    </source>
</evidence>
<dbReference type="Pfam" id="PF00579">
    <property type="entry name" value="tRNA-synt_1b"/>
    <property type="match status" value="1"/>
</dbReference>
<dbReference type="EMBL" id="MFZF01000022">
    <property type="protein sequence ID" value="OGK15979.1"/>
    <property type="molecule type" value="Genomic_DNA"/>
</dbReference>
<evidence type="ECO:0000313" key="12">
    <source>
        <dbReference type="EMBL" id="OGK15979.1"/>
    </source>
</evidence>
<dbReference type="SUPFAM" id="SSF52374">
    <property type="entry name" value="Nucleotidylyl transferase"/>
    <property type="match status" value="1"/>
</dbReference>
<evidence type="ECO:0000256" key="7">
    <source>
        <dbReference type="ARBA" id="ARBA00022917"/>
    </source>
</evidence>
<organism evidence="12 13">
    <name type="scientific">Candidatus Roizmanbacteria bacterium RIFCSPHIGHO2_01_FULL_39_12b</name>
    <dbReference type="NCBI Taxonomy" id="1802030"/>
    <lineage>
        <taxon>Bacteria</taxon>
        <taxon>Candidatus Roizmaniibacteriota</taxon>
    </lineage>
</organism>
<evidence type="ECO:0000256" key="1">
    <source>
        <dbReference type="ARBA" id="ARBA00002025"/>
    </source>
</evidence>
<dbReference type="Proteomes" id="UP000178372">
    <property type="component" value="Unassembled WGS sequence"/>
</dbReference>
<dbReference type="NCBIfam" id="NF006330">
    <property type="entry name" value="PRK08560.1"/>
    <property type="match status" value="1"/>
</dbReference>
<dbReference type="PANTHER" id="PTHR46264">
    <property type="entry name" value="TYROSINE-TRNA LIGASE"/>
    <property type="match status" value="1"/>
</dbReference>
<comment type="catalytic activity">
    <reaction evidence="10">
        <text>tRNA(Tyr) + L-tyrosine + ATP = L-tyrosyl-tRNA(Tyr) + AMP + diphosphate + H(+)</text>
        <dbReference type="Rhea" id="RHEA:10220"/>
        <dbReference type="Rhea" id="RHEA-COMP:9706"/>
        <dbReference type="Rhea" id="RHEA-COMP:9707"/>
        <dbReference type="ChEBI" id="CHEBI:15378"/>
        <dbReference type="ChEBI" id="CHEBI:30616"/>
        <dbReference type="ChEBI" id="CHEBI:33019"/>
        <dbReference type="ChEBI" id="CHEBI:58315"/>
        <dbReference type="ChEBI" id="CHEBI:78442"/>
        <dbReference type="ChEBI" id="CHEBI:78536"/>
        <dbReference type="ChEBI" id="CHEBI:456215"/>
        <dbReference type="EC" id="6.1.1.1"/>
    </reaction>
</comment>